<proteinExistence type="predicted"/>
<feature type="compositionally biased region" description="Polar residues" evidence="1">
    <location>
        <begin position="215"/>
        <end position="238"/>
    </location>
</feature>
<reference evidence="2" key="1">
    <citation type="journal article" date="2019" name="BMC Genomics">
        <title>A new reference genome for Sorghum bicolor reveals high levels of sequence similarity between sweet and grain genotypes: implications for the genetics of sugar metabolism.</title>
        <authorList>
            <person name="Cooper E.A."/>
            <person name="Brenton Z.W."/>
            <person name="Flinn B.S."/>
            <person name="Jenkins J."/>
            <person name="Shu S."/>
            <person name="Flowers D."/>
            <person name="Luo F."/>
            <person name="Wang Y."/>
            <person name="Xia P."/>
            <person name="Barry K."/>
            <person name="Daum C."/>
            <person name="Lipzen A."/>
            <person name="Yoshinaga Y."/>
            <person name="Schmutz J."/>
            <person name="Saski C."/>
            <person name="Vermerris W."/>
            <person name="Kresovich S."/>
        </authorList>
    </citation>
    <scope>NUCLEOTIDE SEQUENCE</scope>
</reference>
<accession>A0A921U700</accession>
<dbReference type="EMBL" id="CM027687">
    <property type="protein sequence ID" value="KAG0520136.1"/>
    <property type="molecule type" value="Genomic_DNA"/>
</dbReference>
<dbReference type="OMA" id="PQLHWQV"/>
<sequence>MADCFPPESDDLHRRWLPREIFADIGIVDPEAAAAAAVVTVTEPTPEAAAAAAVEELAAQLAGILGGGSKVWPLATPPAPPSPPAVAATAATPGAKVCGLEGSVVVSTNVGGGAGGAGAVSWPFVPYPQLHWQVGSSLVNHGGVLDYPVLPPALPCHVPPPANLRGGTGVFLPRVEAYRYTPATPPATAKGGAWAGAAAKPWAGTGTGSRPATGKKQQQQPQTEHATPTKQHQKQATGAAQALALPQDWSYR</sequence>
<protein>
    <submittedName>
        <fullName evidence="2">Uncharacterized protein</fullName>
    </submittedName>
</protein>
<feature type="compositionally biased region" description="Low complexity" evidence="1">
    <location>
        <begin position="186"/>
        <end position="204"/>
    </location>
</feature>
<comment type="caution">
    <text evidence="2">The sequence shown here is derived from an EMBL/GenBank/DDBJ whole genome shotgun (WGS) entry which is preliminary data.</text>
</comment>
<gene>
    <name evidence="2" type="ORF">BDA96_08G047400</name>
</gene>
<dbReference type="Proteomes" id="UP000807115">
    <property type="component" value="Chromosome 8"/>
</dbReference>
<feature type="region of interest" description="Disordered" evidence="1">
    <location>
        <begin position="184"/>
        <end position="252"/>
    </location>
</feature>
<organism evidence="2 3">
    <name type="scientific">Sorghum bicolor</name>
    <name type="common">Sorghum</name>
    <name type="synonym">Sorghum vulgare</name>
    <dbReference type="NCBI Taxonomy" id="4558"/>
    <lineage>
        <taxon>Eukaryota</taxon>
        <taxon>Viridiplantae</taxon>
        <taxon>Streptophyta</taxon>
        <taxon>Embryophyta</taxon>
        <taxon>Tracheophyta</taxon>
        <taxon>Spermatophyta</taxon>
        <taxon>Magnoliopsida</taxon>
        <taxon>Liliopsida</taxon>
        <taxon>Poales</taxon>
        <taxon>Poaceae</taxon>
        <taxon>PACMAD clade</taxon>
        <taxon>Panicoideae</taxon>
        <taxon>Andropogonodae</taxon>
        <taxon>Andropogoneae</taxon>
        <taxon>Sorghinae</taxon>
        <taxon>Sorghum</taxon>
    </lineage>
</organism>
<evidence type="ECO:0000256" key="1">
    <source>
        <dbReference type="SAM" id="MobiDB-lite"/>
    </source>
</evidence>
<dbReference type="KEGG" id="sbi:8079846"/>
<dbReference type="Gramene" id="EES16684">
    <property type="protein sequence ID" value="EES16684"/>
    <property type="gene ID" value="SORBI_3008G043800"/>
</dbReference>
<name>A0A921U700_SORBI</name>
<evidence type="ECO:0000313" key="3">
    <source>
        <dbReference type="Proteomes" id="UP000807115"/>
    </source>
</evidence>
<dbReference type="AlphaFoldDB" id="A0A921U700"/>
<dbReference type="OrthoDB" id="690575at2759"/>
<evidence type="ECO:0000313" key="2">
    <source>
        <dbReference type="EMBL" id="KAG0520136.1"/>
    </source>
</evidence>
<reference evidence="2" key="2">
    <citation type="submission" date="2020-10" db="EMBL/GenBank/DDBJ databases">
        <authorList>
            <person name="Cooper E.A."/>
            <person name="Brenton Z.W."/>
            <person name="Flinn B.S."/>
            <person name="Jenkins J."/>
            <person name="Shu S."/>
            <person name="Flowers D."/>
            <person name="Luo F."/>
            <person name="Wang Y."/>
            <person name="Xia P."/>
            <person name="Barry K."/>
            <person name="Daum C."/>
            <person name="Lipzen A."/>
            <person name="Yoshinaga Y."/>
            <person name="Schmutz J."/>
            <person name="Saski C."/>
            <person name="Vermerris W."/>
            <person name="Kresovich S."/>
        </authorList>
    </citation>
    <scope>NUCLEOTIDE SEQUENCE</scope>
</reference>